<feature type="transmembrane region" description="Helical" evidence="1">
    <location>
        <begin position="21"/>
        <end position="43"/>
    </location>
</feature>
<dbReference type="AlphaFoldDB" id="A0A917K0Q9"/>
<dbReference type="RefSeq" id="WP_189309109.1">
    <property type="nucleotide sequence ID" value="NZ_BMQA01000001.1"/>
</dbReference>
<sequence>MTVSHHPYTGTRPAWAEGVTVFGAVMLLIAGVLSIFRGIMAIAHDQVFVNTPNYVFRFDLTGWGWIHLVLGVIAVVVSIGLFQTATWARLAGVAIAALVVIANFLSLPYYPVWSIVMIAFSALVIWALCVIKREDLMDEHVRAG</sequence>
<gene>
    <name evidence="3" type="ORF">GCM10010121_003140</name>
</gene>
<dbReference type="Proteomes" id="UP000657574">
    <property type="component" value="Unassembled WGS sequence"/>
</dbReference>
<feature type="transmembrane region" description="Helical" evidence="1">
    <location>
        <begin position="63"/>
        <end position="82"/>
    </location>
</feature>
<comment type="caution">
    <text evidence="3">The sequence shown here is derived from an EMBL/GenBank/DDBJ whole genome shotgun (WGS) entry which is preliminary data.</text>
</comment>
<protein>
    <recommendedName>
        <fullName evidence="2">DUF7144 domain-containing protein</fullName>
    </recommendedName>
</protein>
<evidence type="ECO:0000256" key="1">
    <source>
        <dbReference type="SAM" id="Phobius"/>
    </source>
</evidence>
<dbReference type="InterPro" id="IPR055568">
    <property type="entry name" value="DUF7144"/>
</dbReference>
<evidence type="ECO:0000313" key="3">
    <source>
        <dbReference type="EMBL" id="GGI96048.1"/>
    </source>
</evidence>
<feature type="transmembrane region" description="Helical" evidence="1">
    <location>
        <begin position="112"/>
        <end position="131"/>
    </location>
</feature>
<keyword evidence="1" id="KW-0472">Membrane</keyword>
<evidence type="ECO:0000259" key="2">
    <source>
        <dbReference type="Pfam" id="PF23636"/>
    </source>
</evidence>
<accession>A0A917K0Q9</accession>
<organism evidence="3 4">
    <name type="scientific">Streptomyces brasiliensis</name>
    <dbReference type="NCBI Taxonomy" id="1954"/>
    <lineage>
        <taxon>Bacteria</taxon>
        <taxon>Bacillati</taxon>
        <taxon>Actinomycetota</taxon>
        <taxon>Actinomycetes</taxon>
        <taxon>Kitasatosporales</taxon>
        <taxon>Streptomycetaceae</taxon>
        <taxon>Streptomyces</taxon>
    </lineage>
</organism>
<feature type="transmembrane region" description="Helical" evidence="1">
    <location>
        <begin position="87"/>
        <end position="106"/>
    </location>
</feature>
<dbReference type="EMBL" id="BMQA01000001">
    <property type="protein sequence ID" value="GGI96048.1"/>
    <property type="molecule type" value="Genomic_DNA"/>
</dbReference>
<keyword evidence="4" id="KW-1185">Reference proteome</keyword>
<proteinExistence type="predicted"/>
<dbReference type="Pfam" id="PF23636">
    <property type="entry name" value="DUF7144"/>
    <property type="match status" value="1"/>
</dbReference>
<reference evidence="3" key="2">
    <citation type="submission" date="2020-09" db="EMBL/GenBank/DDBJ databases">
        <authorList>
            <person name="Sun Q."/>
            <person name="Ohkuma M."/>
        </authorList>
    </citation>
    <scope>NUCLEOTIDE SEQUENCE</scope>
    <source>
        <strain evidence="3">JCM 3086</strain>
    </source>
</reference>
<feature type="domain" description="DUF7144" evidence="2">
    <location>
        <begin position="20"/>
        <end position="132"/>
    </location>
</feature>
<reference evidence="3" key="1">
    <citation type="journal article" date="2014" name="Int. J. Syst. Evol. Microbiol.">
        <title>Complete genome sequence of Corynebacterium casei LMG S-19264T (=DSM 44701T), isolated from a smear-ripened cheese.</title>
        <authorList>
            <consortium name="US DOE Joint Genome Institute (JGI-PGF)"/>
            <person name="Walter F."/>
            <person name="Albersmeier A."/>
            <person name="Kalinowski J."/>
            <person name="Ruckert C."/>
        </authorList>
    </citation>
    <scope>NUCLEOTIDE SEQUENCE</scope>
    <source>
        <strain evidence="3">JCM 3086</strain>
    </source>
</reference>
<keyword evidence="1" id="KW-1133">Transmembrane helix</keyword>
<evidence type="ECO:0000313" key="4">
    <source>
        <dbReference type="Proteomes" id="UP000657574"/>
    </source>
</evidence>
<keyword evidence="1" id="KW-0812">Transmembrane</keyword>
<name>A0A917K0Q9_9ACTN</name>